<sequence length="212" mass="23518">MESDVPTVTILLLGDAEVGKSTFLSRLTLGRNVPAEQSHDAPPPPYSLPALHDLDQPFAFNIRLYARHYRYEFFDTASPTNYTLLEPDFIILAYDISRRDTLDSLKMHWAPMVNETYNIGEQIPVMVLGLKRDLRKEWTEEEKSREGSNGKGASVMPQEGLGIAQMMRVDRYAECSAVTGELCTQVLEDIAKTAAKTTTENGGLSAGGCVVM</sequence>
<dbReference type="PRINTS" id="PR00449">
    <property type="entry name" value="RASTRNSFRMNG"/>
</dbReference>
<dbReference type="Pfam" id="PF00071">
    <property type="entry name" value="Ras"/>
    <property type="match status" value="1"/>
</dbReference>
<dbReference type="PROSITE" id="PS51420">
    <property type="entry name" value="RHO"/>
    <property type="match status" value="1"/>
</dbReference>
<dbReference type="EMBL" id="MNUE01000022">
    <property type="protein sequence ID" value="OJD34592.1"/>
    <property type="molecule type" value="Genomic_DNA"/>
</dbReference>
<dbReference type="SUPFAM" id="SSF52540">
    <property type="entry name" value="P-loop containing nucleoside triphosphate hydrolases"/>
    <property type="match status" value="1"/>
</dbReference>
<comment type="caution">
    <text evidence="3">The sequence shown here is derived from an EMBL/GenBank/DDBJ whole genome shotgun (WGS) entry which is preliminary data.</text>
</comment>
<dbReference type="InterPro" id="IPR003578">
    <property type="entry name" value="Small_GTPase_Rho"/>
</dbReference>
<dbReference type="AlphaFoldDB" id="A0A1J9R1U8"/>
<dbReference type="STRING" id="236234.A0A1J9R1U8"/>
<evidence type="ECO:0000256" key="2">
    <source>
        <dbReference type="ARBA" id="ARBA00023134"/>
    </source>
</evidence>
<accession>A0A1J9R1U8</accession>
<dbReference type="GO" id="GO:0003924">
    <property type="term" value="F:GTPase activity"/>
    <property type="evidence" value="ECO:0007669"/>
    <property type="project" value="InterPro"/>
</dbReference>
<dbReference type="InterPro" id="IPR001806">
    <property type="entry name" value="Small_GTPase"/>
</dbReference>
<dbReference type="PROSITE" id="PS51419">
    <property type="entry name" value="RAB"/>
    <property type="match status" value="1"/>
</dbReference>
<dbReference type="GeneID" id="31013103"/>
<name>A0A1J9R1U8_9PEZI</name>
<evidence type="ECO:0000256" key="1">
    <source>
        <dbReference type="ARBA" id="ARBA00022741"/>
    </source>
</evidence>
<keyword evidence="2" id="KW-0342">GTP-binding</keyword>
<dbReference type="GO" id="GO:0005525">
    <property type="term" value="F:GTP binding"/>
    <property type="evidence" value="ECO:0007669"/>
    <property type="project" value="UniProtKB-KW"/>
</dbReference>
<dbReference type="OrthoDB" id="25896at2759"/>
<dbReference type="Proteomes" id="UP000183809">
    <property type="component" value="Unassembled WGS sequence"/>
</dbReference>
<evidence type="ECO:0000313" key="3">
    <source>
        <dbReference type="EMBL" id="OJD34592.1"/>
    </source>
</evidence>
<dbReference type="GO" id="GO:0007264">
    <property type="term" value="P:small GTPase-mediated signal transduction"/>
    <property type="evidence" value="ECO:0007669"/>
    <property type="project" value="InterPro"/>
</dbReference>
<dbReference type="InterPro" id="IPR027417">
    <property type="entry name" value="P-loop_NTPase"/>
</dbReference>
<protein>
    <submittedName>
        <fullName evidence="3">Transforming protein rho</fullName>
    </submittedName>
</protein>
<dbReference type="Gene3D" id="3.40.50.300">
    <property type="entry name" value="P-loop containing nucleotide triphosphate hydrolases"/>
    <property type="match status" value="1"/>
</dbReference>
<dbReference type="RefSeq" id="XP_020130852.1">
    <property type="nucleotide sequence ID" value="XM_020272843.1"/>
</dbReference>
<proteinExistence type="predicted"/>
<dbReference type="SMART" id="SM00174">
    <property type="entry name" value="RHO"/>
    <property type="match status" value="1"/>
</dbReference>
<reference evidence="3 4" key="1">
    <citation type="submission" date="2016-10" db="EMBL/GenBank/DDBJ databases">
        <title>Proteomics and genomics reveal pathogen-plant mechanisms compatible with a hemibiotrophic lifestyle of Diplodia corticola.</title>
        <authorList>
            <person name="Fernandes I."/>
            <person name="De Jonge R."/>
            <person name="Van De Peer Y."/>
            <person name="Devreese B."/>
            <person name="Alves A."/>
            <person name="Esteves A.C."/>
        </authorList>
    </citation>
    <scope>NUCLEOTIDE SEQUENCE [LARGE SCALE GENOMIC DNA]</scope>
    <source>
        <strain evidence="3 4">CBS 112549</strain>
    </source>
</reference>
<evidence type="ECO:0000313" key="4">
    <source>
        <dbReference type="Proteomes" id="UP000183809"/>
    </source>
</evidence>
<organism evidence="3 4">
    <name type="scientific">Diplodia corticola</name>
    <dbReference type="NCBI Taxonomy" id="236234"/>
    <lineage>
        <taxon>Eukaryota</taxon>
        <taxon>Fungi</taxon>
        <taxon>Dikarya</taxon>
        <taxon>Ascomycota</taxon>
        <taxon>Pezizomycotina</taxon>
        <taxon>Dothideomycetes</taxon>
        <taxon>Dothideomycetes incertae sedis</taxon>
        <taxon>Botryosphaeriales</taxon>
        <taxon>Botryosphaeriaceae</taxon>
        <taxon>Diplodia</taxon>
    </lineage>
</organism>
<gene>
    <name evidence="3" type="ORF">BKCO1_2200045</name>
</gene>
<dbReference type="PANTHER" id="PTHR24072">
    <property type="entry name" value="RHO FAMILY GTPASE"/>
    <property type="match status" value="1"/>
</dbReference>
<keyword evidence="1" id="KW-0547">Nucleotide-binding</keyword>
<keyword evidence="4" id="KW-1185">Reference proteome</keyword>